<feature type="compositionally biased region" description="Low complexity" evidence="2">
    <location>
        <begin position="269"/>
        <end position="285"/>
    </location>
</feature>
<dbReference type="AlphaFoldDB" id="A0A1B0CV61"/>
<feature type="compositionally biased region" description="Low complexity" evidence="2">
    <location>
        <begin position="322"/>
        <end position="340"/>
    </location>
</feature>
<evidence type="ECO:0000256" key="2">
    <source>
        <dbReference type="SAM" id="MobiDB-lite"/>
    </source>
</evidence>
<organism evidence="3 4">
    <name type="scientific">Lutzomyia longipalpis</name>
    <name type="common">Sand fly</name>
    <dbReference type="NCBI Taxonomy" id="7200"/>
    <lineage>
        <taxon>Eukaryota</taxon>
        <taxon>Metazoa</taxon>
        <taxon>Ecdysozoa</taxon>
        <taxon>Arthropoda</taxon>
        <taxon>Hexapoda</taxon>
        <taxon>Insecta</taxon>
        <taxon>Pterygota</taxon>
        <taxon>Neoptera</taxon>
        <taxon>Endopterygota</taxon>
        <taxon>Diptera</taxon>
        <taxon>Nematocera</taxon>
        <taxon>Psychodoidea</taxon>
        <taxon>Psychodidae</taxon>
        <taxon>Lutzomyia</taxon>
        <taxon>Lutzomyia</taxon>
    </lineage>
</organism>
<dbReference type="GO" id="GO:0005667">
    <property type="term" value="C:transcription regulator complex"/>
    <property type="evidence" value="ECO:0007669"/>
    <property type="project" value="TreeGrafter"/>
</dbReference>
<evidence type="ECO:0000256" key="1">
    <source>
        <dbReference type="SAM" id="Coils"/>
    </source>
</evidence>
<dbReference type="VEuPathDB" id="VectorBase:LLONM1_011302"/>
<feature type="region of interest" description="Disordered" evidence="2">
    <location>
        <begin position="149"/>
        <end position="186"/>
    </location>
</feature>
<dbReference type="PANTHER" id="PTHR22654:SF2">
    <property type="entry name" value="G PROTEIN PATHWAY SUPPRESSOR 2"/>
    <property type="match status" value="1"/>
</dbReference>
<dbReference type="GO" id="GO:0006357">
    <property type="term" value="P:regulation of transcription by RNA polymerase II"/>
    <property type="evidence" value="ECO:0007669"/>
    <property type="project" value="TreeGrafter"/>
</dbReference>
<dbReference type="GO" id="GO:0003712">
    <property type="term" value="F:transcription coregulator activity"/>
    <property type="evidence" value="ECO:0007669"/>
    <property type="project" value="TreeGrafter"/>
</dbReference>
<feature type="coiled-coil region" evidence="1">
    <location>
        <begin position="25"/>
        <end position="95"/>
    </location>
</feature>
<feature type="compositionally biased region" description="Basic and acidic residues" evidence="2">
    <location>
        <begin position="302"/>
        <end position="311"/>
    </location>
</feature>
<proteinExistence type="predicted"/>
<dbReference type="VEuPathDB" id="VectorBase:LLOJ008846"/>
<accession>A0A1B0CV61</accession>
<reference evidence="3" key="1">
    <citation type="submission" date="2020-05" db="UniProtKB">
        <authorList>
            <consortium name="EnsemblMetazoa"/>
        </authorList>
    </citation>
    <scope>IDENTIFICATION</scope>
    <source>
        <strain evidence="3">Jacobina</strain>
    </source>
</reference>
<dbReference type="EnsemblMetazoa" id="LLOJ008846-RA">
    <property type="protein sequence ID" value="LLOJ008846-PA"/>
    <property type="gene ID" value="LLOJ008846"/>
</dbReference>
<evidence type="ECO:0000313" key="4">
    <source>
        <dbReference type="Proteomes" id="UP000092461"/>
    </source>
</evidence>
<keyword evidence="1" id="KW-0175">Coiled coil</keyword>
<dbReference type="InterPro" id="IPR026094">
    <property type="entry name" value="GPS2"/>
</dbReference>
<dbReference type="PANTHER" id="PTHR22654">
    <property type="entry name" value="G PROTEIN PATHWAY SUPPRESSOR 2"/>
    <property type="match status" value="1"/>
</dbReference>
<feature type="region of interest" description="Disordered" evidence="2">
    <location>
        <begin position="267"/>
        <end position="347"/>
    </location>
</feature>
<evidence type="ECO:0000313" key="3">
    <source>
        <dbReference type="EnsemblMetazoa" id="LLOJ008846-PA"/>
    </source>
</evidence>
<name>A0A1B0CV61_LUTLO</name>
<keyword evidence="4" id="KW-1185">Reference proteome</keyword>
<dbReference type="Proteomes" id="UP000092461">
    <property type="component" value="Unassembled WGS sequence"/>
</dbReference>
<protein>
    <submittedName>
        <fullName evidence="3">Uncharacterized protein</fullName>
    </submittedName>
</protein>
<dbReference type="Pfam" id="PF15991">
    <property type="entry name" value="G_path_suppress"/>
    <property type="match status" value="1"/>
</dbReference>
<dbReference type="EMBL" id="AJWK01030136">
    <property type="status" value="NOT_ANNOTATED_CDS"/>
    <property type="molecule type" value="Genomic_DNA"/>
</dbReference>
<feature type="compositionally biased region" description="Polar residues" evidence="2">
    <location>
        <begin position="170"/>
        <end position="185"/>
    </location>
</feature>
<sequence>MPAATTPTAATPEKEDNLWIGLKHYIMHERQLKKQELEAEVEEERLRKEREARERQDVMTLGETREQIQILDTKLQELKNKKQELFLKLKIVLNQDEIRKKHQQQMETIETLKAVVQSGHPPQPGTHAQLFMPPRTLHQQALIPKMQQAGPPVGVQGGQVKRPRSPSPTAPQQGYYKTNSNQSYSHPIKIEEGRRTGDVMGRAVLWNRTLFFPTNQNPSETRNQSIIYPNYTANLSIPQQNLRQGYHVEMGQPGQGQIKGEMTVKPIASAQSQQQQQQQRNHQSQVTLEKIPERGQAQGPTYHHDERKDIRAPPPGIVYTTQPMRPGQMPMPYQQQQPKPHYSRHRY</sequence>
<feature type="compositionally biased region" description="Low complexity" evidence="2">
    <location>
        <begin position="149"/>
        <end position="160"/>
    </location>
</feature>